<dbReference type="AlphaFoldDB" id="A0A8U0HW17"/>
<dbReference type="EMBL" id="CP096659">
    <property type="protein sequence ID" value="UPV75270.1"/>
    <property type="molecule type" value="Genomic_DNA"/>
</dbReference>
<reference evidence="2 3" key="1">
    <citation type="submission" date="2022-04" db="EMBL/GenBank/DDBJ databases">
        <title>Diverse halophilic archaea isolated from saline environments.</title>
        <authorList>
            <person name="Cui H.-L."/>
        </authorList>
    </citation>
    <scope>NUCLEOTIDE SEQUENCE [LARGE SCALE GENOMIC DNA]</scope>
    <source>
        <strain evidence="2 3">XZYJT49</strain>
    </source>
</reference>
<dbReference type="Proteomes" id="UP000830729">
    <property type="component" value="Chromosome"/>
</dbReference>
<sequence>MDGNSQSTTRRSLLAAVGAGFTFGSVATRGAAATRDDSQYVLVQGEECVPVRPLRGQMTVETFYEYHLPAERVMDANGAVASESTDYASAGTRDLQRAQTSIAFLYRGPKGTSLVVVHGSVQTSDSGAVTFRFTGLPDDGQWVVKDDLYPNPETGEIAATNYDQWNVEGDRQRVDWTWGSGGTDGGAFRGLGDDFAVTIDPAFNDEAALYGDHYEGTVTDWQFLSGSASVSDRISLDLGERIEIRTGSCDDGGSDGDSDSGSDG</sequence>
<feature type="compositionally biased region" description="Acidic residues" evidence="1">
    <location>
        <begin position="252"/>
        <end position="264"/>
    </location>
</feature>
<keyword evidence="3" id="KW-1185">Reference proteome</keyword>
<dbReference type="GeneID" id="72184370"/>
<dbReference type="PROSITE" id="PS51318">
    <property type="entry name" value="TAT"/>
    <property type="match status" value="1"/>
</dbReference>
<evidence type="ECO:0000256" key="1">
    <source>
        <dbReference type="SAM" id="MobiDB-lite"/>
    </source>
</evidence>
<organism evidence="2 3">
    <name type="scientific">Halorussus limi</name>
    <dbReference type="NCBI Taxonomy" id="2938695"/>
    <lineage>
        <taxon>Archaea</taxon>
        <taxon>Methanobacteriati</taxon>
        <taxon>Methanobacteriota</taxon>
        <taxon>Stenosarchaea group</taxon>
        <taxon>Halobacteria</taxon>
        <taxon>Halobacteriales</taxon>
        <taxon>Haladaptataceae</taxon>
        <taxon>Halorussus</taxon>
    </lineage>
</organism>
<evidence type="ECO:0000313" key="3">
    <source>
        <dbReference type="Proteomes" id="UP000830729"/>
    </source>
</evidence>
<name>A0A8U0HW17_9EURY</name>
<feature type="region of interest" description="Disordered" evidence="1">
    <location>
        <begin position="245"/>
        <end position="264"/>
    </location>
</feature>
<protein>
    <submittedName>
        <fullName evidence="2">Uncharacterized protein</fullName>
    </submittedName>
</protein>
<dbReference type="KEGG" id="halx:M0R89_04185"/>
<accession>A0A8U0HW17</accession>
<dbReference type="InterPro" id="IPR006311">
    <property type="entry name" value="TAT_signal"/>
</dbReference>
<evidence type="ECO:0000313" key="2">
    <source>
        <dbReference type="EMBL" id="UPV75270.1"/>
    </source>
</evidence>
<dbReference type="RefSeq" id="WP_248651313.1">
    <property type="nucleotide sequence ID" value="NZ_CP096659.1"/>
</dbReference>
<gene>
    <name evidence="2" type="ORF">M0R89_04185</name>
</gene>
<proteinExistence type="predicted"/>